<evidence type="ECO:0000313" key="6">
    <source>
        <dbReference type="EnsemblPlants" id="Kaladp0042s0301.1.v1.1"/>
    </source>
</evidence>
<dbReference type="Gramene" id="Kaladp0042s0301.1.v1.1">
    <property type="protein sequence ID" value="Kaladp0042s0301.1.v1.1"/>
    <property type="gene ID" value="Kaladp0042s0301.v1.1"/>
</dbReference>
<accession>A0A7N0TRI0</accession>
<feature type="compositionally biased region" description="Pro residues" evidence="3">
    <location>
        <begin position="242"/>
        <end position="302"/>
    </location>
</feature>
<keyword evidence="2" id="KW-0677">Repeat</keyword>
<dbReference type="AlphaFoldDB" id="A0A7N0TRI0"/>
<evidence type="ECO:0000256" key="4">
    <source>
        <dbReference type="SAM" id="SignalP"/>
    </source>
</evidence>
<evidence type="ECO:0000313" key="7">
    <source>
        <dbReference type="Proteomes" id="UP000594263"/>
    </source>
</evidence>
<feature type="region of interest" description="Disordered" evidence="3">
    <location>
        <begin position="242"/>
        <end position="310"/>
    </location>
</feature>
<dbReference type="PANTHER" id="PTHR32099:SF51">
    <property type="entry name" value="CYSTEINE-RICH RECEPTOR-LIKE PROTEIN KINASE 25 ISOFORM X1"/>
    <property type="match status" value="1"/>
</dbReference>
<evidence type="ECO:0000256" key="1">
    <source>
        <dbReference type="ARBA" id="ARBA00022729"/>
    </source>
</evidence>
<dbReference type="InterPro" id="IPR038408">
    <property type="entry name" value="GNK2_sf"/>
</dbReference>
<dbReference type="FunFam" id="3.30.430.20:FF:000002">
    <property type="entry name" value="Cysteine-rich receptor-like protein kinase 10"/>
    <property type="match status" value="1"/>
</dbReference>
<protein>
    <recommendedName>
        <fullName evidence="5">Gnk2-homologous domain-containing protein</fullName>
    </recommendedName>
</protein>
<evidence type="ECO:0000256" key="2">
    <source>
        <dbReference type="ARBA" id="ARBA00022737"/>
    </source>
</evidence>
<dbReference type="EnsemblPlants" id="Kaladp0042s0301.1.v1.1">
    <property type="protein sequence ID" value="Kaladp0042s0301.1.v1.1"/>
    <property type="gene ID" value="Kaladp0042s0301.v1.1"/>
</dbReference>
<feature type="chain" id="PRO_5029535889" description="Gnk2-homologous domain-containing protein" evidence="4">
    <location>
        <begin position="21"/>
        <end position="328"/>
    </location>
</feature>
<evidence type="ECO:0000259" key="5">
    <source>
        <dbReference type="PROSITE" id="PS51473"/>
    </source>
</evidence>
<dbReference type="Proteomes" id="UP000594263">
    <property type="component" value="Unplaced"/>
</dbReference>
<feature type="domain" description="Gnk2-homologous" evidence="5">
    <location>
        <begin position="131"/>
        <end position="238"/>
    </location>
</feature>
<keyword evidence="1 4" id="KW-0732">Signal</keyword>
<dbReference type="Gene3D" id="3.30.430.20">
    <property type="entry name" value="Gnk2 domain, C-X8-C-X2-C motif"/>
    <property type="match status" value="2"/>
</dbReference>
<evidence type="ECO:0000256" key="3">
    <source>
        <dbReference type="SAM" id="MobiDB-lite"/>
    </source>
</evidence>
<keyword evidence="7" id="KW-1185">Reference proteome</keyword>
<organism evidence="6 7">
    <name type="scientific">Kalanchoe fedtschenkoi</name>
    <name type="common">Lavender scallops</name>
    <name type="synonym">South American air plant</name>
    <dbReference type="NCBI Taxonomy" id="63787"/>
    <lineage>
        <taxon>Eukaryota</taxon>
        <taxon>Viridiplantae</taxon>
        <taxon>Streptophyta</taxon>
        <taxon>Embryophyta</taxon>
        <taxon>Tracheophyta</taxon>
        <taxon>Spermatophyta</taxon>
        <taxon>Magnoliopsida</taxon>
        <taxon>eudicotyledons</taxon>
        <taxon>Gunneridae</taxon>
        <taxon>Pentapetalae</taxon>
        <taxon>Saxifragales</taxon>
        <taxon>Crassulaceae</taxon>
        <taxon>Kalanchoe</taxon>
    </lineage>
</organism>
<reference evidence="6" key="1">
    <citation type="submission" date="2021-01" db="UniProtKB">
        <authorList>
            <consortium name="EnsemblPlants"/>
        </authorList>
    </citation>
    <scope>IDENTIFICATION</scope>
</reference>
<feature type="signal peptide" evidence="4">
    <location>
        <begin position="1"/>
        <end position="20"/>
    </location>
</feature>
<dbReference type="Pfam" id="PF01657">
    <property type="entry name" value="Stress-antifung"/>
    <property type="match status" value="2"/>
</dbReference>
<feature type="domain" description="Gnk2-homologous" evidence="5">
    <location>
        <begin position="23"/>
        <end position="126"/>
    </location>
</feature>
<name>A0A7N0TRI0_KALFE</name>
<dbReference type="PROSITE" id="PS51473">
    <property type="entry name" value="GNK2"/>
    <property type="match status" value="2"/>
</dbReference>
<sequence length="328" mass="36102">MRFFPWLLFLVSIIVCLACAEDESYLFHICSGANYTSNTTYQKNLNRLLSSLSSNNDINYGFYNFSEGEVSDRVSSIGLCRGDVSQAACRRCVDFSTTDLPRRCPTQKEAIVWYDNCMFRYSNRSIFHSWENHSFYMWNMNNVSDWNKFNQSLEGLLSSLQERASSGDSRRKFAVGDAEYANSTRIYGLAQCTPDLTGAQCSNCLSESFGRIGERIAGKQGGRVIGPSCNFRFEINQFYEMPPQPPISSPAPQPSDGAPLPPLPSPAPQPSAIVPPPSPSPPAPSDILPPPPTATNVVPPPTGGGGSNKSRNIIIITISTVCFSFLLF</sequence>
<dbReference type="OMA" id="DTNQDAC"/>
<proteinExistence type="predicted"/>
<dbReference type="CDD" id="cd23509">
    <property type="entry name" value="Gnk2-like"/>
    <property type="match status" value="2"/>
</dbReference>
<dbReference type="PANTHER" id="PTHR32099">
    <property type="entry name" value="CYSTEINE-RICH REPEAT SECRETORY PROTEIN"/>
    <property type="match status" value="1"/>
</dbReference>
<dbReference type="FunFam" id="3.30.430.20:FF:000003">
    <property type="entry name" value="Cysteine-rich RLK (RECEPTOR-like protein kinase) 10"/>
    <property type="match status" value="1"/>
</dbReference>
<dbReference type="InterPro" id="IPR002902">
    <property type="entry name" value="GNK2"/>
</dbReference>